<evidence type="ECO:0000313" key="2">
    <source>
        <dbReference type="EMBL" id="MBW0501629.1"/>
    </source>
</evidence>
<accession>A0A9Q3DE83</accession>
<feature type="compositionally biased region" description="Basic and acidic residues" evidence="1">
    <location>
        <begin position="38"/>
        <end position="55"/>
    </location>
</feature>
<proteinExistence type="predicted"/>
<name>A0A9Q3DE83_9BASI</name>
<dbReference type="AlphaFoldDB" id="A0A9Q3DE83"/>
<protein>
    <submittedName>
        <fullName evidence="2">Uncharacterized protein</fullName>
    </submittedName>
</protein>
<organism evidence="2 3">
    <name type="scientific">Austropuccinia psidii MF-1</name>
    <dbReference type="NCBI Taxonomy" id="1389203"/>
    <lineage>
        <taxon>Eukaryota</taxon>
        <taxon>Fungi</taxon>
        <taxon>Dikarya</taxon>
        <taxon>Basidiomycota</taxon>
        <taxon>Pucciniomycotina</taxon>
        <taxon>Pucciniomycetes</taxon>
        <taxon>Pucciniales</taxon>
        <taxon>Sphaerophragmiaceae</taxon>
        <taxon>Austropuccinia</taxon>
    </lineage>
</organism>
<comment type="caution">
    <text evidence="2">The sequence shown here is derived from an EMBL/GenBank/DDBJ whole genome shotgun (WGS) entry which is preliminary data.</text>
</comment>
<dbReference type="Proteomes" id="UP000765509">
    <property type="component" value="Unassembled WGS sequence"/>
</dbReference>
<dbReference type="EMBL" id="AVOT02016430">
    <property type="protein sequence ID" value="MBW0501629.1"/>
    <property type="molecule type" value="Genomic_DNA"/>
</dbReference>
<evidence type="ECO:0000313" key="3">
    <source>
        <dbReference type="Proteomes" id="UP000765509"/>
    </source>
</evidence>
<sequence length="101" mass="11688">MLKINQEANIPLFTPSWNNPAEDKFFDYKEEIDEEETHQERSSISKEGDDSRYDNENSNLESCPPPSSRKIKVIGTRHPTLTNSDIREENILPSSRKKLIP</sequence>
<keyword evidence="3" id="KW-1185">Reference proteome</keyword>
<feature type="region of interest" description="Disordered" evidence="1">
    <location>
        <begin position="1"/>
        <end position="101"/>
    </location>
</feature>
<evidence type="ECO:0000256" key="1">
    <source>
        <dbReference type="SAM" id="MobiDB-lite"/>
    </source>
</evidence>
<gene>
    <name evidence="2" type="ORF">O181_041344</name>
</gene>
<reference evidence="2" key="1">
    <citation type="submission" date="2021-03" db="EMBL/GenBank/DDBJ databases">
        <title>Draft genome sequence of rust myrtle Austropuccinia psidii MF-1, a brazilian biotype.</title>
        <authorList>
            <person name="Quecine M.C."/>
            <person name="Pachon D.M.R."/>
            <person name="Bonatelli M.L."/>
            <person name="Correr F.H."/>
            <person name="Franceschini L.M."/>
            <person name="Leite T.F."/>
            <person name="Margarido G.R.A."/>
            <person name="Almeida C.A."/>
            <person name="Ferrarezi J.A."/>
            <person name="Labate C.A."/>
        </authorList>
    </citation>
    <scope>NUCLEOTIDE SEQUENCE</scope>
    <source>
        <strain evidence="2">MF-1</strain>
    </source>
</reference>